<comment type="caution">
    <text evidence="2">The sequence shown here is derived from an EMBL/GenBank/DDBJ whole genome shotgun (WGS) entry which is preliminary data.</text>
</comment>
<dbReference type="PATRIC" id="fig|1838285.3.peg.884"/>
<dbReference type="InterPro" id="IPR036610">
    <property type="entry name" value="PEBP-like_sf"/>
</dbReference>
<name>A0A1F2PAZ7_9EURY</name>
<keyword evidence="1" id="KW-0472">Membrane</keyword>
<dbReference type="SUPFAM" id="SSF49777">
    <property type="entry name" value="PEBP-like"/>
    <property type="match status" value="1"/>
</dbReference>
<dbReference type="AlphaFoldDB" id="A0A1F2PAZ7"/>
<dbReference type="CDD" id="cd00865">
    <property type="entry name" value="PEBP_bact_arch"/>
    <property type="match status" value="1"/>
</dbReference>
<sequence length="203" mass="22172">MGYASGYLAAGGAGITGDGVRLINISYILLIILFAGITLSGGCLQKDIKTEEIEKFEVGDMRLTSTVFDYGGRIPQKYTCDGEDINPPLVIEDVPADAKTLVLIVDDPDAPMGTWDHWIVWNIPVIDRIEEDSVPGTVGVNSWGRNDYGGPCPPSGEHRYFFKLYALDTTLNLDTNSTKKDLERAMEGHVIAQTDLIGVYSRA</sequence>
<feature type="transmembrane region" description="Helical" evidence="1">
    <location>
        <begin position="25"/>
        <end position="44"/>
    </location>
</feature>
<dbReference type="InterPro" id="IPR008914">
    <property type="entry name" value="PEBP"/>
</dbReference>
<evidence type="ECO:0000256" key="1">
    <source>
        <dbReference type="SAM" id="Phobius"/>
    </source>
</evidence>
<keyword evidence="3" id="KW-1185">Reference proteome</keyword>
<dbReference type="STRING" id="1838285.SCAL_000875"/>
<organism evidence="2 3">
    <name type="scientific">Candidatus Syntropharchaeum caldarium</name>
    <dbReference type="NCBI Taxonomy" id="1838285"/>
    <lineage>
        <taxon>Archaea</taxon>
        <taxon>Methanobacteriati</taxon>
        <taxon>Methanobacteriota</taxon>
        <taxon>Stenosarchaea group</taxon>
        <taxon>Methanomicrobia</taxon>
        <taxon>Methanosarcinales</taxon>
        <taxon>ANME-2 cluster</taxon>
        <taxon>Candidatus Syntropharchaeum</taxon>
    </lineage>
</organism>
<dbReference type="Gene3D" id="3.90.280.10">
    <property type="entry name" value="PEBP-like"/>
    <property type="match status" value="1"/>
</dbReference>
<evidence type="ECO:0000313" key="3">
    <source>
        <dbReference type="Proteomes" id="UP000186940"/>
    </source>
</evidence>
<keyword evidence="1" id="KW-1133">Transmembrane helix</keyword>
<dbReference type="PANTHER" id="PTHR30289:SF1">
    <property type="entry name" value="PEBP (PHOSPHATIDYLETHANOLAMINE-BINDING PROTEIN) FAMILY PROTEIN"/>
    <property type="match status" value="1"/>
</dbReference>
<evidence type="ECO:0000313" key="2">
    <source>
        <dbReference type="EMBL" id="OFV68235.1"/>
    </source>
</evidence>
<dbReference type="Pfam" id="PF01161">
    <property type="entry name" value="PBP"/>
    <property type="match status" value="1"/>
</dbReference>
<dbReference type="EMBL" id="LYOS01000002">
    <property type="protein sequence ID" value="OFV68235.1"/>
    <property type="molecule type" value="Genomic_DNA"/>
</dbReference>
<protein>
    <submittedName>
        <fullName evidence="2">YbhB and YbcL</fullName>
    </submittedName>
</protein>
<proteinExistence type="predicted"/>
<dbReference type="PANTHER" id="PTHR30289">
    <property type="entry name" value="UNCHARACTERIZED PROTEIN YBCL-RELATED"/>
    <property type="match status" value="1"/>
</dbReference>
<keyword evidence="1" id="KW-0812">Transmembrane</keyword>
<dbReference type="InterPro" id="IPR005247">
    <property type="entry name" value="YbhB_YbcL/LppC-like"/>
</dbReference>
<dbReference type="Proteomes" id="UP000186940">
    <property type="component" value="Unassembled WGS sequence"/>
</dbReference>
<gene>
    <name evidence="2" type="ORF">SCAL_000875</name>
</gene>
<reference evidence="2" key="1">
    <citation type="submission" date="2016-05" db="EMBL/GenBank/DDBJ databases">
        <title>Microbial consortia oxidize butane by reversing methanogenesis.</title>
        <authorList>
            <person name="Laso-Perez R."/>
            <person name="Richter M."/>
            <person name="Wegener G."/>
            <person name="Musat F."/>
        </authorList>
    </citation>
    <scope>NUCLEOTIDE SEQUENCE [LARGE SCALE GENOMIC DNA]</scope>
    <source>
        <strain evidence="2">BOX2</strain>
    </source>
</reference>
<accession>A0A1F2PAZ7</accession>
<dbReference type="NCBIfam" id="TIGR00481">
    <property type="entry name" value="YbhB/YbcL family Raf kinase inhibitor-like protein"/>
    <property type="match status" value="1"/>
</dbReference>